<evidence type="ECO:0000259" key="13">
    <source>
        <dbReference type="PROSITE" id="PS50109"/>
    </source>
</evidence>
<evidence type="ECO:0000256" key="6">
    <source>
        <dbReference type="ARBA" id="ARBA00022777"/>
    </source>
</evidence>
<dbReference type="Gene3D" id="3.40.50.2300">
    <property type="match status" value="1"/>
</dbReference>
<dbReference type="PROSITE" id="PS50109">
    <property type="entry name" value="HIS_KIN"/>
    <property type="match status" value="1"/>
</dbReference>
<dbReference type="PROSITE" id="PS50110">
    <property type="entry name" value="RESPONSE_REGULATORY"/>
    <property type="match status" value="1"/>
</dbReference>
<dbReference type="SMART" id="SM00387">
    <property type="entry name" value="HATPase_c"/>
    <property type="match status" value="1"/>
</dbReference>
<evidence type="ECO:0000256" key="12">
    <source>
        <dbReference type="SAM" id="Phobius"/>
    </source>
</evidence>
<feature type="domain" description="Histidine kinase" evidence="13">
    <location>
        <begin position="393"/>
        <end position="614"/>
    </location>
</feature>
<dbReference type="GO" id="GO:0005524">
    <property type="term" value="F:ATP binding"/>
    <property type="evidence" value="ECO:0007669"/>
    <property type="project" value="UniProtKB-KW"/>
</dbReference>
<dbReference type="AlphaFoldDB" id="L8JHK3"/>
<evidence type="ECO:0000256" key="9">
    <source>
        <dbReference type="ARBA" id="ARBA00064003"/>
    </source>
</evidence>
<dbReference type="SUPFAM" id="SSF47384">
    <property type="entry name" value="Homodimeric domain of signal transducing histidine kinase"/>
    <property type="match status" value="1"/>
</dbReference>
<evidence type="ECO:0000256" key="5">
    <source>
        <dbReference type="ARBA" id="ARBA00022741"/>
    </source>
</evidence>
<evidence type="ECO:0000256" key="7">
    <source>
        <dbReference type="ARBA" id="ARBA00022840"/>
    </source>
</evidence>
<dbReference type="InterPro" id="IPR005467">
    <property type="entry name" value="His_kinase_dom"/>
</dbReference>
<feature type="modified residue" description="4-aspartylphosphate" evidence="11">
    <location>
        <position position="829"/>
    </location>
</feature>
<evidence type="ECO:0000256" key="8">
    <source>
        <dbReference type="ARBA" id="ARBA00023012"/>
    </source>
</evidence>
<evidence type="ECO:0000256" key="1">
    <source>
        <dbReference type="ARBA" id="ARBA00000085"/>
    </source>
</evidence>
<dbReference type="Gene3D" id="1.10.287.130">
    <property type="match status" value="1"/>
</dbReference>
<dbReference type="InterPro" id="IPR036097">
    <property type="entry name" value="HisK_dim/P_sf"/>
</dbReference>
<comment type="subunit">
    <text evidence="9">At low DSF concentrations, interacts with RpfF.</text>
</comment>
<dbReference type="Proteomes" id="UP000011134">
    <property type="component" value="Unassembled WGS sequence"/>
</dbReference>
<dbReference type="EC" id="2.7.13.3" evidence="2"/>
<keyword evidence="12" id="KW-0472">Membrane</keyword>
<evidence type="ECO:0000256" key="4">
    <source>
        <dbReference type="ARBA" id="ARBA00022679"/>
    </source>
</evidence>
<dbReference type="SUPFAM" id="SSF55874">
    <property type="entry name" value="ATPase domain of HSP90 chaperone/DNA topoisomerase II/histidine kinase"/>
    <property type="match status" value="1"/>
</dbReference>
<feature type="transmembrane region" description="Helical" evidence="12">
    <location>
        <begin position="295"/>
        <end position="316"/>
    </location>
</feature>
<gene>
    <name evidence="15" type="ORF">C942_04718</name>
</gene>
<dbReference type="PRINTS" id="PR00344">
    <property type="entry name" value="BCTRLSENSOR"/>
</dbReference>
<dbReference type="Pfam" id="PF02518">
    <property type="entry name" value="HATPase_c"/>
    <property type="match status" value="1"/>
</dbReference>
<dbReference type="SMART" id="SM00448">
    <property type="entry name" value="REC"/>
    <property type="match status" value="1"/>
</dbReference>
<dbReference type="Gene3D" id="3.30.565.10">
    <property type="entry name" value="Histidine kinase-like ATPase, C-terminal domain"/>
    <property type="match status" value="1"/>
</dbReference>
<proteinExistence type="predicted"/>
<dbReference type="InterPro" id="IPR003594">
    <property type="entry name" value="HATPase_dom"/>
</dbReference>
<organism evidence="15 16">
    <name type="scientific">Photobacterium marinum</name>
    <dbReference type="NCBI Taxonomy" id="1056511"/>
    <lineage>
        <taxon>Bacteria</taxon>
        <taxon>Pseudomonadati</taxon>
        <taxon>Pseudomonadota</taxon>
        <taxon>Gammaproteobacteria</taxon>
        <taxon>Vibrionales</taxon>
        <taxon>Vibrionaceae</taxon>
        <taxon>Photobacterium</taxon>
    </lineage>
</organism>
<dbReference type="InterPro" id="IPR001789">
    <property type="entry name" value="Sig_transdc_resp-reg_receiver"/>
</dbReference>
<evidence type="ECO:0000256" key="10">
    <source>
        <dbReference type="ARBA" id="ARBA00068150"/>
    </source>
</evidence>
<dbReference type="OrthoDB" id="9810730at2"/>
<name>L8JHK3_9GAMM</name>
<dbReference type="InterPro" id="IPR004358">
    <property type="entry name" value="Sig_transdc_His_kin-like_C"/>
</dbReference>
<dbReference type="PANTHER" id="PTHR45339:SF1">
    <property type="entry name" value="HYBRID SIGNAL TRANSDUCTION HISTIDINE KINASE J"/>
    <property type="match status" value="1"/>
</dbReference>
<dbReference type="Pfam" id="PF00512">
    <property type="entry name" value="HisKA"/>
    <property type="match status" value="1"/>
</dbReference>
<dbReference type="SUPFAM" id="SSF52172">
    <property type="entry name" value="CheY-like"/>
    <property type="match status" value="1"/>
</dbReference>
<dbReference type="InterPro" id="IPR036890">
    <property type="entry name" value="HATPase_C_sf"/>
</dbReference>
<keyword evidence="5" id="KW-0547">Nucleotide-binding</keyword>
<sequence>MSLLNRISIKTRLLLLVVVPLTFSSLFTGVELKELYGKLQSLNIMSAQIQLLDETLIFASSIHELRTDKLHNIENKEAQLQAREAATHYLDISKKSLVQPVKDSAIAVSHDMFNALDDYGNVSFNEVYDWSNWAGDVVEQSLKNLEKNAVETGVREIEQKLQVLYQLQWLKFWAQQENWYVHLLIDRVSVDESEVKPLIATIIENQQLFIERYLSISASPEQIELLSKTFIHPAFANSYRLRNAILNGEVTEEVHQFGMNAFNERFRLIQFVVYEVSNQLVYEIKQTTAKTKNMMWIYVGILSLSLFFICFLGVSLSRRIITYLIHVLNVMARIENEPERHIKVREDGRDEFTIFSKQLNLLIEERCRNRDILLNAKEEAEQANIAKSSFLANMSHEIRTPLNGIIGMSGILADTKLTAAQFEYLQTIETSSQTLLLLINDILDLSKIESGNLVLAPNECNIREVAYDTTSIVLTKAADAHNDLRLMLDPDIPDQVMLDEHRLRQVLMNLMSNAVKFTENGMVTLAIDCQLKGNHKADLTFSVMDTGVGIAGDKQNQIFAPFVQEDGSITRQFGGTGLGLTICRQLVELMGSEIQLFSEKDVGSNFYFSMEVDVVEESAEPASDLVGYRCLLITDDRHGGACDIALECEKWGMSCDNIKSTTQLEPNSDDYDFVLYCPHERSLVTAELSAIRQRLTHSALILCCHHYRESHDFGSDVDGIVMLPLLGSRFYNALMSAKTVRAMPDGVKADAVMKSETMVPTGTVENVIEEISDIPQSDLVLVVEDNLVNQKVASLFLKKAGYQYEVANNGQEALDAVKQGKRYGAILMDCMMPVMDGFTATQEIRRWEHEAKTGYRLPIIALTASVLDEDINRCFDVGMDDYVAKPFKKEVLLQKLEQCTQLV</sequence>
<keyword evidence="12" id="KW-1133">Transmembrane helix</keyword>
<dbReference type="InterPro" id="IPR003661">
    <property type="entry name" value="HisK_dim/P_dom"/>
</dbReference>
<comment type="caution">
    <text evidence="15">The sequence shown here is derived from an EMBL/GenBank/DDBJ whole genome shotgun (WGS) entry which is preliminary data.</text>
</comment>
<dbReference type="PANTHER" id="PTHR45339">
    <property type="entry name" value="HYBRID SIGNAL TRANSDUCTION HISTIDINE KINASE J"/>
    <property type="match status" value="1"/>
</dbReference>
<dbReference type="FunFam" id="1.10.287.130:FF:000002">
    <property type="entry name" value="Two-component osmosensing histidine kinase"/>
    <property type="match status" value="1"/>
</dbReference>
<dbReference type="EMBL" id="AMZO01000006">
    <property type="protein sequence ID" value="ELR67014.1"/>
    <property type="molecule type" value="Genomic_DNA"/>
</dbReference>
<comment type="catalytic activity">
    <reaction evidence="1">
        <text>ATP + protein L-histidine = ADP + protein N-phospho-L-histidine.</text>
        <dbReference type="EC" id="2.7.13.3"/>
    </reaction>
</comment>
<accession>L8JHK3</accession>
<dbReference type="GO" id="GO:0000155">
    <property type="term" value="F:phosphorelay sensor kinase activity"/>
    <property type="evidence" value="ECO:0007669"/>
    <property type="project" value="InterPro"/>
</dbReference>
<dbReference type="FunFam" id="3.30.565.10:FF:000010">
    <property type="entry name" value="Sensor histidine kinase RcsC"/>
    <property type="match status" value="1"/>
</dbReference>
<dbReference type="Pfam" id="PF00072">
    <property type="entry name" value="Response_reg"/>
    <property type="match status" value="1"/>
</dbReference>
<keyword evidence="7" id="KW-0067">ATP-binding</keyword>
<keyword evidence="6" id="KW-0418">Kinase</keyword>
<evidence type="ECO:0000313" key="16">
    <source>
        <dbReference type="Proteomes" id="UP000011134"/>
    </source>
</evidence>
<dbReference type="SMART" id="SM00388">
    <property type="entry name" value="HisKA"/>
    <property type="match status" value="1"/>
</dbReference>
<evidence type="ECO:0000256" key="3">
    <source>
        <dbReference type="ARBA" id="ARBA00022553"/>
    </source>
</evidence>
<feature type="domain" description="Response regulatory" evidence="14">
    <location>
        <begin position="779"/>
        <end position="900"/>
    </location>
</feature>
<evidence type="ECO:0000259" key="14">
    <source>
        <dbReference type="PROSITE" id="PS50110"/>
    </source>
</evidence>
<dbReference type="CDD" id="cd17546">
    <property type="entry name" value="REC_hyHK_CKI1_RcsC-like"/>
    <property type="match status" value="1"/>
</dbReference>
<protein>
    <recommendedName>
        <fullName evidence="10">Sensory/regulatory protein RpfC</fullName>
        <ecNumber evidence="2">2.7.13.3</ecNumber>
    </recommendedName>
</protein>
<dbReference type="PATRIC" id="fig|1056511.3.peg.1552"/>
<evidence type="ECO:0000313" key="15">
    <source>
        <dbReference type="EMBL" id="ELR67014.1"/>
    </source>
</evidence>
<keyword evidence="4" id="KW-0808">Transferase</keyword>
<evidence type="ECO:0000256" key="11">
    <source>
        <dbReference type="PROSITE-ProRule" id="PRU00169"/>
    </source>
</evidence>
<keyword evidence="12" id="KW-0812">Transmembrane</keyword>
<dbReference type="InterPro" id="IPR011006">
    <property type="entry name" value="CheY-like_superfamily"/>
</dbReference>
<reference evidence="15 16" key="1">
    <citation type="submission" date="2012-12" db="EMBL/GenBank/DDBJ databases">
        <title>Genome Assembly of Photobacterium sp. AK15.</title>
        <authorList>
            <person name="Khatri I."/>
            <person name="Vaidya B."/>
            <person name="Srinivas T.N.R."/>
            <person name="Subramanian S."/>
            <person name="Pinnaka A."/>
        </authorList>
    </citation>
    <scope>NUCLEOTIDE SEQUENCE [LARGE SCALE GENOMIC DNA]</scope>
    <source>
        <strain evidence="15 16">AK15</strain>
    </source>
</reference>
<evidence type="ECO:0000256" key="2">
    <source>
        <dbReference type="ARBA" id="ARBA00012438"/>
    </source>
</evidence>
<dbReference type="CDD" id="cd00082">
    <property type="entry name" value="HisKA"/>
    <property type="match status" value="1"/>
</dbReference>
<keyword evidence="3 11" id="KW-0597">Phosphoprotein</keyword>
<keyword evidence="16" id="KW-1185">Reference proteome</keyword>
<dbReference type="CDD" id="cd16922">
    <property type="entry name" value="HATPase_EvgS-ArcB-TorS-like"/>
    <property type="match status" value="1"/>
</dbReference>
<keyword evidence="8" id="KW-0902">Two-component regulatory system</keyword>